<sequence length="37" mass="4379">AGQFQLRRKECRNRINSRERTRKGLCPKDFACPCKVL</sequence>
<evidence type="ECO:0000313" key="1">
    <source>
        <dbReference type="EMBL" id="CAA9392505.1"/>
    </source>
</evidence>
<name>A0A6J4NV11_9CYAN</name>
<organism evidence="1">
    <name type="scientific">uncultured Microcoleus sp</name>
    <dbReference type="NCBI Taxonomy" id="259945"/>
    <lineage>
        <taxon>Bacteria</taxon>
        <taxon>Bacillati</taxon>
        <taxon>Cyanobacteriota</taxon>
        <taxon>Cyanophyceae</taxon>
        <taxon>Oscillatoriophycideae</taxon>
        <taxon>Oscillatoriales</taxon>
        <taxon>Microcoleaceae</taxon>
        <taxon>Microcoleus</taxon>
        <taxon>environmental samples</taxon>
    </lineage>
</organism>
<reference evidence="1" key="1">
    <citation type="submission" date="2020-02" db="EMBL/GenBank/DDBJ databases">
        <authorList>
            <person name="Meier V. D."/>
        </authorList>
    </citation>
    <scope>NUCLEOTIDE SEQUENCE</scope>
    <source>
        <strain evidence="1">AVDCRST_MAG84</strain>
    </source>
</reference>
<feature type="non-terminal residue" evidence="1">
    <location>
        <position position="37"/>
    </location>
</feature>
<dbReference type="EMBL" id="CADCTZ010001349">
    <property type="protein sequence ID" value="CAA9392505.1"/>
    <property type="molecule type" value="Genomic_DNA"/>
</dbReference>
<proteinExistence type="predicted"/>
<gene>
    <name evidence="1" type="ORF">AVDCRST_MAG84-5670</name>
</gene>
<dbReference type="AlphaFoldDB" id="A0A6J4NV11"/>
<protein>
    <submittedName>
        <fullName evidence="1">Uncharacterized protein</fullName>
    </submittedName>
</protein>
<feature type="non-terminal residue" evidence="1">
    <location>
        <position position="1"/>
    </location>
</feature>
<accession>A0A6J4NV11</accession>